<dbReference type="AlphaFoldDB" id="A0A1F5ZPG6"/>
<dbReference type="STRING" id="1798375.A2773_06455"/>
<dbReference type="SUPFAM" id="SSF57997">
    <property type="entry name" value="Tropomyosin"/>
    <property type="match status" value="1"/>
</dbReference>
<comment type="caution">
    <text evidence="1">The sequence shown here is derived from an EMBL/GenBank/DDBJ whole genome shotgun (WGS) entry which is preliminary data.</text>
</comment>
<dbReference type="Proteomes" id="UP000177383">
    <property type="component" value="Unassembled WGS sequence"/>
</dbReference>
<organism evidence="1 2">
    <name type="scientific">Candidatus Gottesmanbacteria bacterium RIFCSPHIGHO2_01_FULL_39_10</name>
    <dbReference type="NCBI Taxonomy" id="1798375"/>
    <lineage>
        <taxon>Bacteria</taxon>
        <taxon>Candidatus Gottesmaniibacteriota</taxon>
    </lineage>
</organism>
<evidence type="ECO:0000313" key="2">
    <source>
        <dbReference type="Proteomes" id="UP000177383"/>
    </source>
</evidence>
<reference evidence="1 2" key="1">
    <citation type="journal article" date="2016" name="Nat. Commun.">
        <title>Thousands of microbial genomes shed light on interconnected biogeochemical processes in an aquifer system.</title>
        <authorList>
            <person name="Anantharaman K."/>
            <person name="Brown C.T."/>
            <person name="Hug L.A."/>
            <person name="Sharon I."/>
            <person name="Castelle C.J."/>
            <person name="Probst A.J."/>
            <person name="Thomas B.C."/>
            <person name="Singh A."/>
            <person name="Wilkins M.J."/>
            <person name="Karaoz U."/>
            <person name="Brodie E.L."/>
            <person name="Williams K.H."/>
            <person name="Hubbard S.S."/>
            <person name="Banfield J.F."/>
        </authorList>
    </citation>
    <scope>NUCLEOTIDE SEQUENCE [LARGE SCALE GENOMIC DNA]</scope>
</reference>
<evidence type="ECO:0008006" key="3">
    <source>
        <dbReference type="Google" id="ProtNLM"/>
    </source>
</evidence>
<proteinExistence type="predicted"/>
<dbReference type="EMBL" id="MFJE01000022">
    <property type="protein sequence ID" value="OGG14235.1"/>
    <property type="molecule type" value="Genomic_DNA"/>
</dbReference>
<protein>
    <recommendedName>
        <fullName evidence="3">t-SNARE coiled-coil homology domain-containing protein</fullName>
    </recommendedName>
</protein>
<evidence type="ECO:0000313" key="1">
    <source>
        <dbReference type="EMBL" id="OGG14235.1"/>
    </source>
</evidence>
<sequence length="106" mass="12720">MLTKKDLVAIGQIVEQSLKNFRKVVKKDITDSLGDFFMDTLVPYFDEHIEDRFDKMDKRFDGVDKRFTEVDKRFDNIDQKLEKIDKKVDYQRKRIENLESQRPLSS</sequence>
<dbReference type="Gene3D" id="3.90.20.10">
    <property type="match status" value="1"/>
</dbReference>
<name>A0A1F5ZPG6_9BACT</name>
<gene>
    <name evidence="1" type="ORF">A2773_06455</name>
</gene>
<accession>A0A1F5ZPG6</accession>